<dbReference type="EMBL" id="UFQT01002223">
    <property type="protein sequence ID" value="SSX32965.1"/>
    <property type="molecule type" value="Genomic_DNA"/>
</dbReference>
<feature type="signal peptide" evidence="1">
    <location>
        <begin position="1"/>
        <end position="27"/>
    </location>
</feature>
<organism evidence="2">
    <name type="scientific">Culicoides sonorensis</name>
    <name type="common">Biting midge</name>
    <dbReference type="NCBI Taxonomy" id="179676"/>
    <lineage>
        <taxon>Eukaryota</taxon>
        <taxon>Metazoa</taxon>
        <taxon>Ecdysozoa</taxon>
        <taxon>Arthropoda</taxon>
        <taxon>Hexapoda</taxon>
        <taxon>Insecta</taxon>
        <taxon>Pterygota</taxon>
        <taxon>Neoptera</taxon>
        <taxon>Endopterygota</taxon>
        <taxon>Diptera</taxon>
        <taxon>Nematocera</taxon>
        <taxon>Chironomoidea</taxon>
        <taxon>Ceratopogonidae</taxon>
        <taxon>Ceratopogoninae</taxon>
        <taxon>Culicoides</taxon>
        <taxon>Monoculicoides</taxon>
    </lineage>
</organism>
<name>A0A336MTC9_CULSO</name>
<dbReference type="VEuPathDB" id="VectorBase:CSON005716"/>
<dbReference type="AlphaFoldDB" id="A0A336MTC9"/>
<keyword evidence="1" id="KW-0732">Signal</keyword>
<evidence type="ECO:0000256" key="1">
    <source>
        <dbReference type="SAM" id="SignalP"/>
    </source>
</evidence>
<gene>
    <name evidence="2" type="primary">CSON005716</name>
</gene>
<proteinExistence type="predicted"/>
<sequence length="134" mass="15771">MSTKIQSGNHLMLKLFIIMLEIYHIMCFGDEFGKCVKSNKSPDFKLCLGQQLIQTFNDFESTKGIVLEKDDTVMSRNNLNFLEQDPLDYRSVIILLIIKGKKKKYEDSGRRKRRIPVHQLIVKLKTTYHRKTYL</sequence>
<protein>
    <submittedName>
        <fullName evidence="2">CSON005716 protein</fullName>
    </submittedName>
</protein>
<accession>A0A336MTC9</accession>
<evidence type="ECO:0000313" key="2">
    <source>
        <dbReference type="EMBL" id="SSX32965.1"/>
    </source>
</evidence>
<feature type="chain" id="PRO_5016330867" evidence="1">
    <location>
        <begin position="28"/>
        <end position="134"/>
    </location>
</feature>
<reference evidence="2" key="1">
    <citation type="submission" date="2018-07" db="EMBL/GenBank/DDBJ databases">
        <authorList>
            <person name="Quirk P.G."/>
            <person name="Krulwich T.A."/>
        </authorList>
    </citation>
    <scope>NUCLEOTIDE SEQUENCE</scope>
</reference>